<dbReference type="Gene3D" id="2.30.42.10">
    <property type="match status" value="1"/>
</dbReference>
<evidence type="ECO:0000313" key="4">
    <source>
        <dbReference type="Proteomes" id="UP001295423"/>
    </source>
</evidence>
<accession>A0AAD2CIF9</accession>
<gene>
    <name evidence="3" type="ORF">CYCCA115_LOCUS4581</name>
</gene>
<protein>
    <recommendedName>
        <fullName evidence="2">PDZ domain-containing protein</fullName>
    </recommendedName>
</protein>
<proteinExistence type="predicted"/>
<feature type="region of interest" description="Disordered" evidence="1">
    <location>
        <begin position="320"/>
        <end position="367"/>
    </location>
</feature>
<feature type="compositionally biased region" description="Basic residues" evidence="1">
    <location>
        <begin position="1"/>
        <end position="17"/>
    </location>
</feature>
<comment type="caution">
    <text evidence="3">The sequence shown here is derived from an EMBL/GenBank/DDBJ whole genome shotgun (WGS) entry which is preliminary data.</text>
</comment>
<dbReference type="Proteomes" id="UP001295423">
    <property type="component" value="Unassembled WGS sequence"/>
</dbReference>
<dbReference type="EMBL" id="CAKOGP040000446">
    <property type="protein sequence ID" value="CAJ1935245.1"/>
    <property type="molecule type" value="Genomic_DNA"/>
</dbReference>
<dbReference type="SMART" id="SM00228">
    <property type="entry name" value="PDZ"/>
    <property type="match status" value="1"/>
</dbReference>
<dbReference type="AlphaFoldDB" id="A0AAD2CIF9"/>
<reference evidence="3" key="1">
    <citation type="submission" date="2023-08" db="EMBL/GenBank/DDBJ databases">
        <authorList>
            <person name="Audoor S."/>
            <person name="Bilcke G."/>
        </authorList>
    </citation>
    <scope>NUCLEOTIDE SEQUENCE</scope>
</reference>
<evidence type="ECO:0000313" key="3">
    <source>
        <dbReference type="EMBL" id="CAJ1935245.1"/>
    </source>
</evidence>
<dbReference type="PROSITE" id="PS50106">
    <property type="entry name" value="PDZ"/>
    <property type="match status" value="1"/>
</dbReference>
<dbReference type="InterPro" id="IPR001478">
    <property type="entry name" value="PDZ"/>
</dbReference>
<dbReference type="InterPro" id="IPR036034">
    <property type="entry name" value="PDZ_sf"/>
</dbReference>
<keyword evidence="4" id="KW-1185">Reference proteome</keyword>
<name>A0AAD2CIF9_9STRA</name>
<feature type="region of interest" description="Disordered" evidence="1">
    <location>
        <begin position="1"/>
        <end position="64"/>
    </location>
</feature>
<feature type="compositionally biased region" description="Polar residues" evidence="1">
    <location>
        <begin position="20"/>
        <end position="29"/>
    </location>
</feature>
<dbReference type="Pfam" id="PF00595">
    <property type="entry name" value="PDZ"/>
    <property type="match status" value="1"/>
</dbReference>
<feature type="compositionally biased region" description="Polar residues" evidence="1">
    <location>
        <begin position="353"/>
        <end position="367"/>
    </location>
</feature>
<evidence type="ECO:0000259" key="2">
    <source>
        <dbReference type="PROSITE" id="PS50106"/>
    </source>
</evidence>
<dbReference type="SUPFAM" id="SSF50156">
    <property type="entry name" value="PDZ domain-like"/>
    <property type="match status" value="1"/>
</dbReference>
<organism evidence="3 4">
    <name type="scientific">Cylindrotheca closterium</name>
    <dbReference type="NCBI Taxonomy" id="2856"/>
    <lineage>
        <taxon>Eukaryota</taxon>
        <taxon>Sar</taxon>
        <taxon>Stramenopiles</taxon>
        <taxon>Ochrophyta</taxon>
        <taxon>Bacillariophyta</taxon>
        <taxon>Bacillariophyceae</taxon>
        <taxon>Bacillariophycidae</taxon>
        <taxon>Bacillariales</taxon>
        <taxon>Bacillariaceae</taxon>
        <taxon>Cylindrotheca</taxon>
    </lineage>
</organism>
<sequence>MKRKMRLLRAIRNKKKTQSNDESPPQSDLTGIHITVESKSTPPIEDRQVNEPSEQASIVGPEQDKMQQRNIAIQEMIAKNAYLEKVAYSTNITKTHKPKEDSEGGGFFCMCGNLGNACSEGEEIESISSKAIRTYRIMKDNPSEKVGLSFVAFKQQGGIFVCKIKEGSKFNETGLEVGMRVVSINGTPCPERVGALMKILKKVEKELELQVERVGSIQEKKVEVQVPKEEAAPRKTEAVPPKREVEKPMPALATPLQEVDNSERRLYSSDIGLENSEPEFDESENDSKAELNKKKLELMRKQVVLMKKNGTVSFAPIRRDPHVVPKDVEGEDTDETGSSSSEHNDPYAKIYDSDSSQGSSTFATNESSAYNGMDRFASIVDDFVRADEDKFAVKKSESFTISEIANKIKEGAPVWMFFE</sequence>
<evidence type="ECO:0000256" key="1">
    <source>
        <dbReference type="SAM" id="MobiDB-lite"/>
    </source>
</evidence>
<feature type="domain" description="PDZ" evidence="2">
    <location>
        <begin position="134"/>
        <end position="215"/>
    </location>
</feature>